<dbReference type="AlphaFoldDB" id="A0A3B1JP39"/>
<reference evidence="2" key="4">
    <citation type="submission" date="2025-09" db="UniProtKB">
        <authorList>
            <consortium name="Ensembl"/>
        </authorList>
    </citation>
    <scope>IDENTIFICATION</scope>
</reference>
<evidence type="ECO:0000313" key="2">
    <source>
        <dbReference type="Ensembl" id="ENSAMXP00000044142.1"/>
    </source>
</evidence>
<organism evidence="2 3">
    <name type="scientific">Astyanax mexicanus</name>
    <name type="common">Blind cave fish</name>
    <name type="synonym">Astyanax fasciatus mexicanus</name>
    <dbReference type="NCBI Taxonomy" id="7994"/>
    <lineage>
        <taxon>Eukaryota</taxon>
        <taxon>Metazoa</taxon>
        <taxon>Chordata</taxon>
        <taxon>Craniata</taxon>
        <taxon>Vertebrata</taxon>
        <taxon>Euteleostomi</taxon>
        <taxon>Actinopterygii</taxon>
        <taxon>Neopterygii</taxon>
        <taxon>Teleostei</taxon>
        <taxon>Ostariophysi</taxon>
        <taxon>Characiformes</taxon>
        <taxon>Characoidei</taxon>
        <taxon>Acestrorhamphidae</taxon>
        <taxon>Acestrorhamphinae</taxon>
        <taxon>Astyanax</taxon>
    </lineage>
</organism>
<dbReference type="GeneTree" id="ENSGT00390000006809"/>
<reference evidence="3" key="1">
    <citation type="submission" date="2013-03" db="EMBL/GenBank/DDBJ databases">
        <authorList>
            <person name="Jeffery W."/>
            <person name="Warren W."/>
            <person name="Wilson R.K."/>
        </authorList>
    </citation>
    <scope>NUCLEOTIDE SEQUENCE</scope>
    <source>
        <strain evidence="3">female</strain>
    </source>
</reference>
<protein>
    <submittedName>
        <fullName evidence="2">Oogenesis-related gene</fullName>
    </submittedName>
</protein>
<sequence>MTSESINIEPERAEGQQQRQVVSKSSGIISSVFCRVSQFWPVSIVVRGVRGLWWLFGFSSRRKVLISDAEAGNSPAARQCRTGRKRLRWASRLLLAILPRRVQGILGYPVCTSIGCTVSPEVRCSPTKPCGKGNKRKQDDMDEDDEPEQQSWVEALNQEMTDEDPAGDPNYEPTTVDTDSEEYRSHNDTESDIEVEKGVVVIKDLEMVRLLSSLTWKLMLFQSHLSNVL</sequence>
<evidence type="ECO:0000313" key="3">
    <source>
        <dbReference type="Proteomes" id="UP000018467"/>
    </source>
</evidence>
<dbReference type="Ensembl" id="ENSAMXT00000032578.1">
    <property type="protein sequence ID" value="ENSAMXP00000044142.1"/>
    <property type="gene ID" value="ENSAMXG00000017697.2"/>
</dbReference>
<keyword evidence="3" id="KW-1185">Reference proteome</keyword>
<name>A0A3B1JP39_ASTMX</name>
<proteinExistence type="predicted"/>
<dbReference type="Proteomes" id="UP000018467">
    <property type="component" value="Unassembled WGS sequence"/>
</dbReference>
<feature type="compositionally biased region" description="Basic and acidic residues" evidence="1">
    <location>
        <begin position="181"/>
        <end position="191"/>
    </location>
</feature>
<dbReference type="Bgee" id="ENSAMXG00000017697">
    <property type="expression patterns" value="Expressed in testis and 4 other cell types or tissues"/>
</dbReference>
<accession>A0A3B1JP39</accession>
<evidence type="ECO:0000256" key="1">
    <source>
        <dbReference type="SAM" id="MobiDB-lite"/>
    </source>
</evidence>
<reference evidence="2" key="3">
    <citation type="submission" date="2025-08" db="UniProtKB">
        <authorList>
            <consortium name="Ensembl"/>
        </authorList>
    </citation>
    <scope>IDENTIFICATION</scope>
</reference>
<feature type="region of interest" description="Disordered" evidence="1">
    <location>
        <begin position="125"/>
        <end position="191"/>
    </location>
</feature>
<reference evidence="3" key="2">
    <citation type="journal article" date="2014" name="Nat. Commun.">
        <title>The cavefish genome reveals candidate genes for eye loss.</title>
        <authorList>
            <person name="McGaugh S.E."/>
            <person name="Gross J.B."/>
            <person name="Aken B."/>
            <person name="Blin M."/>
            <person name="Borowsky R."/>
            <person name="Chalopin D."/>
            <person name="Hinaux H."/>
            <person name="Jeffery W.R."/>
            <person name="Keene A."/>
            <person name="Ma L."/>
            <person name="Minx P."/>
            <person name="Murphy D."/>
            <person name="O'Quin K.E."/>
            <person name="Retaux S."/>
            <person name="Rohner N."/>
            <person name="Searle S.M."/>
            <person name="Stahl B.A."/>
            <person name="Tabin C."/>
            <person name="Volff J.N."/>
            <person name="Yoshizawa M."/>
            <person name="Warren W.C."/>
        </authorList>
    </citation>
    <scope>NUCLEOTIDE SEQUENCE [LARGE SCALE GENOMIC DNA]</scope>
    <source>
        <strain evidence="3">female</strain>
    </source>
</reference>